<sequence>MSLIDRDQVDRRCDVLVVGGGPSGSACAYWLASAGHDVVLLERKRYPREKTCGDGLTPRSVRQLEQMGLTEELAVAGHRYEGLRSHGFGRTLELTWPSHPELPGYGYVITRKDLDALVAERAAKVGVAVWERAEATAPIIEGGLLRGAVVTRKDAPDAAPVEVRARYVVVADGANSRFGRALGTTRNRSYPLGMAIRGYYESPLHAERWIDSWLDIRDRAGNVLPGYGWIFPVGDGRVNVGVGLLSTFNQWKAVNTTHLMESFVEYAPAAWDLRPETACGPPTGGRLPMGLSVGPHVGPTYLVVGDAGGTINPFNGEGIAYAYETGRMAADAVHLALASGDGMALHSYQDALTDRYGLYYRVARTFVRVIGHPEIMRVLVSTGMRNRSLMEWVLRIMANLLRPDELGPAEAAYRALAALARVVPQPAA</sequence>
<dbReference type="PANTHER" id="PTHR42685:SF22">
    <property type="entry name" value="CONDITIONED MEDIUM FACTOR RECEPTOR 1"/>
    <property type="match status" value="1"/>
</dbReference>
<dbReference type="InterPro" id="IPR002938">
    <property type="entry name" value="FAD-bd"/>
</dbReference>
<dbReference type="NCBIfam" id="TIGR02032">
    <property type="entry name" value="GG-red-SF"/>
    <property type="match status" value="1"/>
</dbReference>
<dbReference type="SUPFAM" id="SSF51905">
    <property type="entry name" value="FAD/NAD(P)-binding domain"/>
    <property type="match status" value="1"/>
</dbReference>
<dbReference type="InterPro" id="IPR036188">
    <property type="entry name" value="FAD/NAD-bd_sf"/>
</dbReference>
<dbReference type="Gene3D" id="3.50.50.60">
    <property type="entry name" value="FAD/NAD(P)-binding domain"/>
    <property type="match status" value="1"/>
</dbReference>
<dbReference type="PANTHER" id="PTHR42685">
    <property type="entry name" value="GERANYLGERANYL DIPHOSPHATE REDUCTASE"/>
    <property type="match status" value="1"/>
</dbReference>
<evidence type="ECO:0000313" key="3">
    <source>
        <dbReference type="Proteomes" id="UP000437736"/>
    </source>
</evidence>
<proteinExistence type="predicted"/>
<keyword evidence="3" id="KW-1185">Reference proteome</keyword>
<gene>
    <name evidence="2" type="ORF">GHK86_20465</name>
</gene>
<dbReference type="PROSITE" id="PS51257">
    <property type="entry name" value="PROKAR_LIPOPROTEIN"/>
    <property type="match status" value="1"/>
</dbReference>
<dbReference type="Pfam" id="PF01494">
    <property type="entry name" value="FAD_binding_3"/>
    <property type="match status" value="1"/>
</dbReference>
<organism evidence="2 3">
    <name type="scientific">Acidiferrimicrobium australe</name>
    <dbReference type="NCBI Taxonomy" id="2664430"/>
    <lineage>
        <taxon>Bacteria</taxon>
        <taxon>Bacillati</taxon>
        <taxon>Actinomycetota</taxon>
        <taxon>Acidimicrobiia</taxon>
        <taxon>Acidimicrobiales</taxon>
        <taxon>Acidimicrobiaceae</taxon>
        <taxon>Acidiferrimicrobium</taxon>
    </lineage>
</organism>
<dbReference type="EMBL" id="WJHE01001422">
    <property type="protein sequence ID" value="MST35091.1"/>
    <property type="molecule type" value="Genomic_DNA"/>
</dbReference>
<dbReference type="PRINTS" id="PR00420">
    <property type="entry name" value="RNGMNOXGNASE"/>
</dbReference>
<dbReference type="InterPro" id="IPR011777">
    <property type="entry name" value="Geranylgeranyl_Rdtase_fam"/>
</dbReference>
<name>A0ABW9QZV5_9ACTN</name>
<evidence type="ECO:0000313" key="2">
    <source>
        <dbReference type="EMBL" id="MST35091.1"/>
    </source>
</evidence>
<reference evidence="2 3" key="1">
    <citation type="submission" date="2019-11" db="EMBL/GenBank/DDBJ databases">
        <title>Acidiferrimicrobium australis gen. nov., sp. nov., an acidophilic and obligately heterotrophic, member of the Actinobacteria that catalyses dissimilatory oxido- reduction of iron isolated from metal-rich acidic water in Chile.</title>
        <authorList>
            <person name="Gonzalez D."/>
            <person name="Huber K."/>
            <person name="Hedrich S."/>
            <person name="Rojas-Villalobos C."/>
            <person name="Quatrini R."/>
            <person name="Dinamarca M.A."/>
            <person name="Schwarz A."/>
            <person name="Canales C."/>
            <person name="Nancucheo I."/>
        </authorList>
    </citation>
    <scope>NUCLEOTIDE SEQUENCE [LARGE SCALE GENOMIC DNA]</scope>
    <source>
        <strain evidence="2 3">USS-CCA1</strain>
    </source>
</reference>
<evidence type="ECO:0000259" key="1">
    <source>
        <dbReference type="Pfam" id="PF01494"/>
    </source>
</evidence>
<feature type="domain" description="FAD-binding" evidence="1">
    <location>
        <begin position="12"/>
        <end position="187"/>
    </location>
</feature>
<protein>
    <submittedName>
        <fullName evidence="2">Geranylgeranyl reductase family protein</fullName>
    </submittedName>
</protein>
<dbReference type="Proteomes" id="UP000437736">
    <property type="component" value="Unassembled WGS sequence"/>
</dbReference>
<accession>A0ABW9QZV5</accession>
<dbReference type="InterPro" id="IPR050407">
    <property type="entry name" value="Geranylgeranyl_reductase"/>
</dbReference>
<comment type="caution">
    <text evidence="2">The sequence shown here is derived from an EMBL/GenBank/DDBJ whole genome shotgun (WGS) entry which is preliminary data.</text>
</comment>